<evidence type="ECO:0000313" key="2">
    <source>
        <dbReference type="EMBL" id="ERL65860.1"/>
    </source>
</evidence>
<dbReference type="AlphaFoldDB" id="U4TQY6"/>
<dbReference type="OrthoDB" id="2173243at2"/>
<dbReference type="RefSeq" id="WP_022528803.1">
    <property type="nucleotide sequence ID" value="NZ_KI271584.1"/>
</dbReference>
<proteinExistence type="predicted"/>
<dbReference type="eggNOG" id="COG5298">
    <property type="taxonomic scope" value="Bacteria"/>
</dbReference>
<keyword evidence="1" id="KW-0812">Transmembrane</keyword>
<accession>U4TQY6</accession>
<keyword evidence="1" id="KW-1133">Transmembrane helix</keyword>
<keyword evidence="1" id="KW-0472">Membrane</keyword>
<dbReference type="Proteomes" id="UP000030647">
    <property type="component" value="Unassembled WGS sequence"/>
</dbReference>
<gene>
    <name evidence="2" type="ORF">L248_1936</name>
</gene>
<dbReference type="STRING" id="1231336.L248_1936"/>
<organism evidence="2 3">
    <name type="scientific">Schleiferilactobacillus shenzhenensis LY-73</name>
    <dbReference type="NCBI Taxonomy" id="1231336"/>
    <lineage>
        <taxon>Bacteria</taxon>
        <taxon>Bacillati</taxon>
        <taxon>Bacillota</taxon>
        <taxon>Bacilli</taxon>
        <taxon>Lactobacillales</taxon>
        <taxon>Lactobacillaceae</taxon>
        <taxon>Schleiferilactobacillus</taxon>
    </lineage>
</organism>
<evidence type="ECO:0000256" key="1">
    <source>
        <dbReference type="SAM" id="Phobius"/>
    </source>
</evidence>
<evidence type="ECO:0000313" key="3">
    <source>
        <dbReference type="Proteomes" id="UP000030647"/>
    </source>
</evidence>
<dbReference type="EMBL" id="KI271584">
    <property type="protein sequence ID" value="ERL65860.1"/>
    <property type="molecule type" value="Genomic_DNA"/>
</dbReference>
<sequence length="526" mass="57566">MKGSAGVLLLAAMLFGLWGSGRPVHASEISAAPRVLLVYDSENRQAGGPEQIDALTRTLASLNISVTRQTLLSYRAGTLTTRRFQGVITMVNWPQSRVTNAAYTRDRQAFTGRQLHIGQNLAGDEQRALGSTAQMVTHKQFQLQDPATGAQQVLPFMADHWLLLPAAAGNIGRLDEQGGPRQYAFGLIRGRQAYLPMYSGSGLTGLLSTRLLAQFFTGQAAAQPPVLTLTGVTPVSDLPLLRQTTGYLRDQGIPFAISATMTAENSQLPEHAAYLRTLAQAQLDGGTIFWQVPVIYAADRQTGSMLQRQFTAQISQAVRAMVYPVGVSAPGYWQFDTAFSTALHRADQNLLLPNPTTYTLGRGAPTATYAPGRRTFTAIPWRGENTLTGTGDLTFTSPTALTLSVPATAKRLQSFRRQVQRWPDQTWRSLTDDTTAMTLRAGRHRVTFSARQYQVDGQPATVGLPAAVKAAPQKAATVATGVNRFTRWQGLALLIFILVTLFILTGFLIYGRRIYRNQFRRKGRKP</sequence>
<keyword evidence="3" id="KW-1185">Reference proteome</keyword>
<reference evidence="3" key="1">
    <citation type="journal article" date="2013" name="Genome Announc.">
        <title>Whole-Genome Sequencing of Lactobacillus shenzhenensis Strain LY-73T.</title>
        <authorList>
            <person name="Lin Z."/>
            <person name="Liu Z."/>
            <person name="Yang R."/>
            <person name="Zou Y."/>
            <person name="Wan D."/>
            <person name="Chen J."/>
            <person name="Guo M."/>
            <person name="Zhao J."/>
            <person name="Fang C."/>
            <person name="Yang R."/>
            <person name="Liu F."/>
        </authorList>
    </citation>
    <scope>NUCLEOTIDE SEQUENCE [LARGE SCALE GENOMIC DNA]</scope>
    <source>
        <strain evidence="3">LY-73</strain>
    </source>
</reference>
<protein>
    <recommendedName>
        <fullName evidence="4">DUF2334 domain-containing protein</fullName>
    </recommendedName>
</protein>
<evidence type="ECO:0008006" key="4">
    <source>
        <dbReference type="Google" id="ProtNLM"/>
    </source>
</evidence>
<feature type="transmembrane region" description="Helical" evidence="1">
    <location>
        <begin position="488"/>
        <end position="511"/>
    </location>
</feature>
<name>U4TQY6_9LACO</name>
<dbReference type="HOGENOM" id="CLU_038937_0_0_9"/>